<accession>A0A2V4C739</accession>
<organism evidence="1 2">
    <name type="scientific">Flavobacterium hydrophilum</name>
    <dbReference type="NCBI Taxonomy" id="2211445"/>
    <lineage>
        <taxon>Bacteria</taxon>
        <taxon>Pseudomonadati</taxon>
        <taxon>Bacteroidota</taxon>
        <taxon>Flavobacteriia</taxon>
        <taxon>Flavobacteriales</taxon>
        <taxon>Flavobacteriaceae</taxon>
        <taxon>Flavobacterium</taxon>
    </lineage>
</organism>
<protein>
    <submittedName>
        <fullName evidence="1">Uncharacterized protein</fullName>
    </submittedName>
</protein>
<dbReference type="Proteomes" id="UP000247681">
    <property type="component" value="Unassembled WGS sequence"/>
</dbReference>
<keyword evidence="2" id="KW-1185">Reference proteome</keyword>
<proteinExistence type="predicted"/>
<evidence type="ECO:0000313" key="2">
    <source>
        <dbReference type="Proteomes" id="UP000247681"/>
    </source>
</evidence>
<gene>
    <name evidence="1" type="ORF">DMB68_06525</name>
</gene>
<reference evidence="1 2" key="1">
    <citation type="submission" date="2018-05" db="EMBL/GenBank/DDBJ databases">
        <title>Flavobacterium sp. strain IMCC34758, incomplete genome.</title>
        <authorList>
            <person name="Joung Y."/>
        </authorList>
    </citation>
    <scope>NUCLEOTIDE SEQUENCE [LARGE SCALE GENOMIC DNA]</scope>
    <source>
        <strain evidence="1 2">IMCC34758</strain>
    </source>
</reference>
<sequence length="270" mass="29956">MEHSRNIKSEQKFQPVSHNLEKKTIQNKVIALQDNRPTSILQKKEQEVTTNFSTVKPVQLFSADDIKFMYANKMGLRHHDSKADAINEKTHGTVGGDAVPLNPIGSTGPRLAYPLMGIGTISDEIIEQFIQNVDLFIAKSLNRTVSIKLGETTPRQVIAAAINKSTFLLVTGMKGTDLPKDVEKKDYAGLGKVGKQKINASQIVNLMALNDSGVDIEFMELVHGKSIDAPIETHEQGEEVFNNLVLIFSEKLKDAVFKLRTGNDRFLIED</sequence>
<dbReference type="EMBL" id="QJHL01000001">
    <property type="protein sequence ID" value="PXY46807.1"/>
    <property type="molecule type" value="Genomic_DNA"/>
</dbReference>
<dbReference type="AlphaFoldDB" id="A0A2V4C739"/>
<name>A0A2V4C739_9FLAO</name>
<comment type="caution">
    <text evidence="1">The sequence shown here is derived from an EMBL/GenBank/DDBJ whole genome shotgun (WGS) entry which is preliminary data.</text>
</comment>
<dbReference type="RefSeq" id="WP_110345813.1">
    <property type="nucleotide sequence ID" value="NZ_QJHL01000001.1"/>
</dbReference>
<evidence type="ECO:0000313" key="1">
    <source>
        <dbReference type="EMBL" id="PXY46807.1"/>
    </source>
</evidence>